<dbReference type="Gene3D" id="3.30.450.40">
    <property type="match status" value="1"/>
</dbReference>
<dbReference type="RefSeq" id="WP_229881681.1">
    <property type="nucleotide sequence ID" value="NZ_BMWA01000038.1"/>
</dbReference>
<dbReference type="Gene3D" id="1.10.8.60">
    <property type="match status" value="1"/>
</dbReference>
<keyword evidence="3" id="KW-0805">Transcription regulation</keyword>
<evidence type="ECO:0000256" key="1">
    <source>
        <dbReference type="ARBA" id="ARBA00022741"/>
    </source>
</evidence>
<dbReference type="PROSITE" id="PS50045">
    <property type="entry name" value="SIGMA54_INTERACT_4"/>
    <property type="match status" value="1"/>
</dbReference>
<dbReference type="InterPro" id="IPR002197">
    <property type="entry name" value="HTH_Fis"/>
</dbReference>
<evidence type="ECO:0000259" key="5">
    <source>
        <dbReference type="PROSITE" id="PS50045"/>
    </source>
</evidence>
<dbReference type="InterPro" id="IPR027417">
    <property type="entry name" value="P-loop_NTPase"/>
</dbReference>
<protein>
    <submittedName>
        <fullName evidence="6">Helix-turn-helix domain-containing protein</fullName>
    </submittedName>
</protein>
<dbReference type="EMBL" id="JBHSYM010000006">
    <property type="protein sequence ID" value="MFC7010842.1"/>
    <property type="molecule type" value="Genomic_DNA"/>
</dbReference>
<keyword evidence="7" id="KW-1185">Reference proteome</keyword>
<keyword evidence="2" id="KW-0067">ATP-binding</keyword>
<dbReference type="Gene3D" id="1.10.10.60">
    <property type="entry name" value="Homeodomain-like"/>
    <property type="match status" value="1"/>
</dbReference>
<evidence type="ECO:0000256" key="4">
    <source>
        <dbReference type="ARBA" id="ARBA00023163"/>
    </source>
</evidence>
<proteinExistence type="predicted"/>
<dbReference type="SUPFAM" id="SSF46689">
    <property type="entry name" value="Homeodomain-like"/>
    <property type="match status" value="1"/>
</dbReference>
<dbReference type="Pfam" id="PF02954">
    <property type="entry name" value="HTH_8"/>
    <property type="match status" value="1"/>
</dbReference>
<dbReference type="InterPro" id="IPR029016">
    <property type="entry name" value="GAF-like_dom_sf"/>
</dbReference>
<evidence type="ECO:0000256" key="2">
    <source>
        <dbReference type="ARBA" id="ARBA00022840"/>
    </source>
</evidence>
<comment type="caution">
    <text evidence="6">The sequence shown here is derived from an EMBL/GenBank/DDBJ whole genome shotgun (WGS) entry which is preliminary data.</text>
</comment>
<evidence type="ECO:0000313" key="6">
    <source>
        <dbReference type="EMBL" id="MFC7010842.1"/>
    </source>
</evidence>
<keyword evidence="1" id="KW-0547">Nucleotide-binding</keyword>
<dbReference type="InterPro" id="IPR058031">
    <property type="entry name" value="AAA_lid_NorR"/>
</dbReference>
<name>A0ABW2DWI2_9ACTN</name>
<dbReference type="PANTHER" id="PTHR32071">
    <property type="entry name" value="TRANSCRIPTIONAL REGULATORY PROTEIN"/>
    <property type="match status" value="1"/>
</dbReference>
<keyword evidence="4" id="KW-0804">Transcription</keyword>
<dbReference type="InterPro" id="IPR009057">
    <property type="entry name" value="Homeodomain-like_sf"/>
</dbReference>
<reference evidence="7" key="1">
    <citation type="journal article" date="2019" name="Int. J. Syst. Evol. Microbiol.">
        <title>The Global Catalogue of Microorganisms (GCM) 10K type strain sequencing project: providing services to taxonomists for standard genome sequencing and annotation.</title>
        <authorList>
            <consortium name="The Broad Institute Genomics Platform"/>
            <consortium name="The Broad Institute Genome Sequencing Center for Infectious Disease"/>
            <person name="Wu L."/>
            <person name="Ma J."/>
        </authorList>
    </citation>
    <scope>NUCLEOTIDE SEQUENCE [LARGE SCALE GENOMIC DNA]</scope>
    <source>
        <strain evidence="7">JCM 4855</strain>
    </source>
</reference>
<dbReference type="SUPFAM" id="SSF52540">
    <property type="entry name" value="P-loop containing nucleoside triphosphate hydrolases"/>
    <property type="match status" value="1"/>
</dbReference>
<dbReference type="Proteomes" id="UP001596409">
    <property type="component" value="Unassembled WGS sequence"/>
</dbReference>
<gene>
    <name evidence="6" type="ORF">ACFQMH_03805</name>
</gene>
<feature type="domain" description="Sigma-54 factor interaction" evidence="5">
    <location>
        <begin position="353"/>
        <end position="409"/>
    </location>
</feature>
<dbReference type="PANTHER" id="PTHR32071:SF122">
    <property type="entry name" value="SIGMA FACTOR"/>
    <property type="match status" value="1"/>
</dbReference>
<accession>A0ABW2DWI2</accession>
<dbReference type="Pfam" id="PF25601">
    <property type="entry name" value="AAA_lid_14"/>
    <property type="match status" value="1"/>
</dbReference>
<evidence type="ECO:0000256" key="3">
    <source>
        <dbReference type="ARBA" id="ARBA00023015"/>
    </source>
</evidence>
<organism evidence="6 7">
    <name type="scientific">Streptomyces viridiviolaceus</name>
    <dbReference type="NCBI Taxonomy" id="68282"/>
    <lineage>
        <taxon>Bacteria</taxon>
        <taxon>Bacillati</taxon>
        <taxon>Actinomycetota</taxon>
        <taxon>Actinomycetes</taxon>
        <taxon>Kitasatosporales</taxon>
        <taxon>Streptomycetaceae</taxon>
        <taxon>Streptomyces</taxon>
    </lineage>
</organism>
<sequence length="478" mass="51353">MEQVNRELDGAPALLFLADPSACIVDARYANRSVHQEITGLGMTVGVRAGEDQLGTNALGTPAATGRDVLVRGSDHVLPAFSAFTCYGHPVVHPVTRRLEGVLSIGCRSPEEHPLLRPLARRVVQDIEDRLQRDTSHVQRLLVAAFQTAARRRGRAVMVIGQGLVLSTPPALDLLQPADHENVRARAQTTSSAGETVQRLTLGSGRTVRLRCRRIDGTEGVLVHIVPDQDTSPHEPGPGTAWPLLIVGEPGSGRTTAARRAAGFGARTLDAADVLGQGEPAWAKTVGALLQTDGPAVIIENLHLLSEQLGMLLTRCLRVARRAVVLTSSPGDHLDGVHAPVVAECAARQDLVPLRRRRHEIPALAQKMLTDIKGPGRLRLTSETLHVLADQPWPGNLSELRRVVRTLTEVRSAGDIIPSDLPVSHRGTAPPASPFLQAEREIIVAAIDAAGGNKVQAARALGMSRSTLYNRMRALRIH</sequence>
<dbReference type="InterPro" id="IPR002078">
    <property type="entry name" value="Sigma_54_int"/>
</dbReference>
<evidence type="ECO:0000313" key="7">
    <source>
        <dbReference type="Proteomes" id="UP001596409"/>
    </source>
</evidence>
<dbReference type="PRINTS" id="PR01590">
    <property type="entry name" value="HTHFIS"/>
</dbReference>